<evidence type="ECO:0000256" key="6">
    <source>
        <dbReference type="ARBA" id="ARBA00022553"/>
    </source>
</evidence>
<keyword evidence="9" id="KW-0472">Membrane</keyword>
<evidence type="ECO:0000259" key="18">
    <source>
        <dbReference type="PROSITE" id="PS50003"/>
    </source>
</evidence>
<evidence type="ECO:0000313" key="20">
    <source>
        <dbReference type="Proteomes" id="UP000520535"/>
    </source>
</evidence>
<comment type="subcellular location">
    <subcellularLocation>
        <location evidence="4">Cell projection</location>
        <location evidence="4">Ruffle</location>
    </subcellularLocation>
    <subcellularLocation>
        <location evidence="3">Cytoplasmic vesicle</location>
        <location evidence="3">Phagosome</location>
    </subcellularLocation>
    <subcellularLocation>
        <location evidence="2">Early endosome membrane</location>
        <topology evidence="2">Peripheral membrane protein</topology>
    </subcellularLocation>
    <subcellularLocation>
        <location evidence="1">Nucleus</location>
    </subcellularLocation>
</comment>
<dbReference type="InterPro" id="IPR037929">
    <property type="entry name" value="DP13A_BAR"/>
</dbReference>
<dbReference type="GO" id="GO:0051050">
    <property type="term" value="P:positive regulation of transport"/>
    <property type="evidence" value="ECO:0007669"/>
    <property type="project" value="UniProtKB-ARBA"/>
</dbReference>
<feature type="compositionally biased region" description="Polar residues" evidence="16">
    <location>
        <begin position="488"/>
        <end position="498"/>
    </location>
</feature>
<dbReference type="InterPro" id="IPR001849">
    <property type="entry name" value="PH_domain"/>
</dbReference>
<evidence type="ECO:0000256" key="8">
    <source>
        <dbReference type="ARBA" id="ARBA00023054"/>
    </source>
</evidence>
<keyword evidence="10" id="KW-0539">Nucleus</keyword>
<dbReference type="AlphaFoldDB" id="A0A7L2VCJ6"/>
<feature type="region of interest" description="Disordered" evidence="16">
    <location>
        <begin position="472"/>
        <end position="504"/>
    </location>
</feature>
<feature type="region of interest" description="Disordered" evidence="16">
    <location>
        <begin position="1"/>
        <end position="28"/>
    </location>
</feature>
<keyword evidence="12" id="KW-0131">Cell cycle</keyword>
<evidence type="ECO:0000259" key="17">
    <source>
        <dbReference type="PROSITE" id="PS01179"/>
    </source>
</evidence>
<keyword evidence="5" id="KW-0963">Cytoplasm</keyword>
<feature type="compositionally biased region" description="Polar residues" evidence="16">
    <location>
        <begin position="746"/>
        <end position="766"/>
    </location>
</feature>
<evidence type="ECO:0000256" key="9">
    <source>
        <dbReference type="ARBA" id="ARBA00023136"/>
    </source>
</evidence>
<dbReference type="SUPFAM" id="SSF103657">
    <property type="entry name" value="BAR/IMD domain-like"/>
    <property type="match status" value="1"/>
</dbReference>
<dbReference type="CDD" id="cd13247">
    <property type="entry name" value="BAR-PH_APPL"/>
    <property type="match status" value="1"/>
</dbReference>
<evidence type="ECO:0000256" key="10">
    <source>
        <dbReference type="ARBA" id="ARBA00023242"/>
    </source>
</evidence>
<dbReference type="SUPFAM" id="SSF50729">
    <property type="entry name" value="PH domain-like"/>
    <property type="match status" value="2"/>
</dbReference>
<dbReference type="GO" id="GO:0008286">
    <property type="term" value="P:insulin receptor signaling pathway"/>
    <property type="evidence" value="ECO:0007669"/>
    <property type="project" value="TreeGrafter"/>
</dbReference>
<dbReference type="GO" id="GO:0071363">
    <property type="term" value="P:cellular response to growth factor stimulus"/>
    <property type="evidence" value="ECO:0007669"/>
    <property type="project" value="UniProtKB-ARBA"/>
</dbReference>
<dbReference type="CDD" id="cd13158">
    <property type="entry name" value="PTB_APPL"/>
    <property type="match status" value="1"/>
</dbReference>
<dbReference type="InterPro" id="IPR011993">
    <property type="entry name" value="PH-like_dom_sf"/>
</dbReference>
<dbReference type="GO" id="GO:0005634">
    <property type="term" value="C:nucleus"/>
    <property type="evidence" value="ECO:0007669"/>
    <property type="project" value="UniProtKB-SubCell"/>
</dbReference>
<keyword evidence="20" id="KW-1185">Reference proteome</keyword>
<dbReference type="InterPro" id="IPR047181">
    <property type="entry name" value="DP13A/B"/>
</dbReference>
<evidence type="ECO:0000256" key="4">
    <source>
        <dbReference type="ARBA" id="ARBA00004466"/>
    </source>
</evidence>
<dbReference type="GO" id="GO:0042802">
    <property type="term" value="F:identical protein binding"/>
    <property type="evidence" value="ECO:0007669"/>
    <property type="project" value="InterPro"/>
</dbReference>
<keyword evidence="13" id="KW-0968">Cytoplasmic vesicle</keyword>
<dbReference type="PROSITE" id="PS01179">
    <property type="entry name" value="PID"/>
    <property type="match status" value="1"/>
</dbReference>
<evidence type="ECO:0000256" key="5">
    <source>
        <dbReference type="ARBA" id="ARBA00022490"/>
    </source>
</evidence>
<dbReference type="GO" id="GO:0045335">
    <property type="term" value="C:phagocytic vesicle"/>
    <property type="evidence" value="ECO:0007669"/>
    <property type="project" value="UniProtKB-SubCell"/>
</dbReference>
<dbReference type="Proteomes" id="UP000520535">
    <property type="component" value="Unassembled WGS sequence"/>
</dbReference>
<evidence type="ECO:0000256" key="16">
    <source>
        <dbReference type="SAM" id="MobiDB-lite"/>
    </source>
</evidence>
<feature type="domain" description="PH" evidence="18">
    <location>
        <begin position="352"/>
        <end position="450"/>
    </location>
</feature>
<reference evidence="19 20" key="1">
    <citation type="submission" date="2019-09" db="EMBL/GenBank/DDBJ databases">
        <title>Bird 10,000 Genomes (B10K) Project - Family phase.</title>
        <authorList>
            <person name="Zhang G."/>
        </authorList>
    </citation>
    <scope>NUCLEOTIDE SEQUENCE [LARGE SCALE GENOMIC DNA]</scope>
    <source>
        <strain evidence="19">B10K-DU-012-52</strain>
    </source>
</reference>
<feature type="compositionally biased region" description="Basic and acidic residues" evidence="16">
    <location>
        <begin position="711"/>
        <end position="740"/>
    </location>
</feature>
<feature type="region of interest" description="Disordered" evidence="16">
    <location>
        <begin position="711"/>
        <end position="783"/>
    </location>
</feature>
<evidence type="ECO:0000256" key="1">
    <source>
        <dbReference type="ARBA" id="ARBA00004123"/>
    </source>
</evidence>
<evidence type="ECO:0000256" key="12">
    <source>
        <dbReference type="ARBA" id="ARBA00023306"/>
    </source>
</evidence>
<dbReference type="Pfam" id="PF00640">
    <property type="entry name" value="PID"/>
    <property type="match status" value="1"/>
</dbReference>
<dbReference type="CDD" id="cd07631">
    <property type="entry name" value="BAR_APPL1"/>
    <property type="match status" value="1"/>
</dbReference>
<feature type="domain" description="PID" evidence="17">
    <location>
        <begin position="575"/>
        <end position="711"/>
    </location>
</feature>
<feature type="non-terminal residue" evidence="19">
    <location>
        <position position="1"/>
    </location>
</feature>
<dbReference type="InterPro" id="IPR047237">
    <property type="entry name" value="PTB_APPL"/>
</dbReference>
<dbReference type="Pfam" id="PF00169">
    <property type="entry name" value="PH"/>
    <property type="match status" value="1"/>
</dbReference>
<dbReference type="PANTHER" id="PTHR46415">
    <property type="entry name" value="ADAPTOR PROTEIN, PHOSPHOTYROSINE INTERACTION, PH DOMAIN AND LEUCINE ZIPPER-CONTAINING 2"/>
    <property type="match status" value="1"/>
</dbReference>
<evidence type="ECO:0000256" key="13">
    <source>
        <dbReference type="ARBA" id="ARBA00023329"/>
    </source>
</evidence>
<feature type="compositionally biased region" description="Basic and acidic residues" evidence="16">
    <location>
        <begin position="773"/>
        <end position="783"/>
    </location>
</feature>
<evidence type="ECO:0000256" key="11">
    <source>
        <dbReference type="ARBA" id="ARBA00023273"/>
    </source>
</evidence>
<evidence type="ECO:0000256" key="7">
    <source>
        <dbReference type="ARBA" id="ARBA00022753"/>
    </source>
</evidence>
<dbReference type="SMART" id="SM00462">
    <property type="entry name" value="PTB"/>
    <property type="match status" value="1"/>
</dbReference>
<keyword evidence="7" id="KW-0967">Endosome</keyword>
<dbReference type="SMART" id="SM00233">
    <property type="entry name" value="PH"/>
    <property type="match status" value="1"/>
</dbReference>
<dbReference type="InterPro" id="IPR004148">
    <property type="entry name" value="BAR_dom"/>
</dbReference>
<keyword evidence="11" id="KW-0966">Cell projection</keyword>
<dbReference type="GO" id="GO:0009891">
    <property type="term" value="P:positive regulation of biosynthetic process"/>
    <property type="evidence" value="ECO:0007669"/>
    <property type="project" value="UniProtKB-ARBA"/>
</dbReference>
<evidence type="ECO:0000256" key="14">
    <source>
        <dbReference type="ARBA" id="ARBA00070936"/>
    </source>
</evidence>
<feature type="non-terminal residue" evidence="19">
    <location>
        <position position="783"/>
    </location>
</feature>
<dbReference type="FunFam" id="2.30.29.30:FF:000178">
    <property type="entry name" value="DCC-interacting protein 13-alpha isoform X2"/>
    <property type="match status" value="1"/>
</dbReference>
<feature type="region of interest" description="Disordered" evidence="16">
    <location>
        <begin position="538"/>
        <end position="565"/>
    </location>
</feature>
<protein>
    <recommendedName>
        <fullName evidence="14">DCC-interacting protein 13-alpha</fullName>
    </recommendedName>
    <alternativeName>
        <fullName evidence="15">Adapter protein containing PH domain, PTB domain and leucine zipper motif 1</fullName>
    </alternativeName>
</protein>
<proteinExistence type="predicted"/>
<dbReference type="GO" id="GO:0001726">
    <property type="term" value="C:ruffle"/>
    <property type="evidence" value="ECO:0007669"/>
    <property type="project" value="UniProtKB-SubCell"/>
</dbReference>
<comment type="caution">
    <text evidence="19">The sequence shown here is derived from an EMBL/GenBank/DDBJ whole genome shotgun (WGS) entry which is preliminary data.</text>
</comment>
<dbReference type="OrthoDB" id="10070851at2759"/>
<feature type="compositionally biased region" description="Polar residues" evidence="16">
    <location>
        <begin position="543"/>
        <end position="552"/>
    </location>
</feature>
<organism evidence="19 20">
    <name type="scientific">Brachypteracias leptosomus</name>
    <name type="common">short-legged ground-roller</name>
    <dbReference type="NCBI Taxonomy" id="135165"/>
    <lineage>
        <taxon>Eukaryota</taxon>
        <taxon>Metazoa</taxon>
        <taxon>Chordata</taxon>
        <taxon>Craniata</taxon>
        <taxon>Vertebrata</taxon>
        <taxon>Euteleostomi</taxon>
        <taxon>Archelosauria</taxon>
        <taxon>Archosauria</taxon>
        <taxon>Dinosauria</taxon>
        <taxon>Saurischia</taxon>
        <taxon>Theropoda</taxon>
        <taxon>Coelurosauria</taxon>
        <taxon>Aves</taxon>
        <taxon>Neognathae</taxon>
        <taxon>Neoaves</taxon>
        <taxon>Telluraves</taxon>
        <taxon>Coraciimorphae</taxon>
        <taxon>Coraciiformes</taxon>
        <taxon>Brachypteraciidae</taxon>
        <taxon>Brachypteracias</taxon>
    </lineage>
</organism>
<evidence type="ECO:0000256" key="2">
    <source>
        <dbReference type="ARBA" id="ARBA00004220"/>
    </source>
</evidence>
<dbReference type="InterPro" id="IPR006020">
    <property type="entry name" value="PTB/PI_dom"/>
</dbReference>
<dbReference type="Gene3D" id="2.30.29.30">
    <property type="entry name" value="Pleckstrin-homology domain (PH domain)/Phosphotyrosine-binding domain (PTB)"/>
    <property type="match status" value="2"/>
</dbReference>
<evidence type="ECO:0000256" key="3">
    <source>
        <dbReference type="ARBA" id="ARBA00004262"/>
    </source>
</evidence>
<feature type="compositionally biased region" description="Polar residues" evidence="16">
    <location>
        <begin position="1"/>
        <end position="11"/>
    </location>
</feature>
<dbReference type="EMBL" id="VYZX01010852">
    <property type="protein sequence ID" value="NXS55418.1"/>
    <property type="molecule type" value="Genomic_DNA"/>
</dbReference>
<dbReference type="Gene3D" id="1.20.1270.60">
    <property type="entry name" value="Arfaptin homology (AH) domain/BAR domain"/>
    <property type="match status" value="1"/>
</dbReference>
<dbReference type="Pfam" id="PF16746">
    <property type="entry name" value="BAR_3"/>
    <property type="match status" value="1"/>
</dbReference>
<sequence>GRQAGLLTNNKLGELSGRTNRKAKRGGRDIRCGAGSGCPCCGWGEGEGPSPGVRGGEWSRSGAEATPAAAMPGIDKLPIEETLEDSPQTRSLLGVFEEDAAAISNYINQLFQAMHRIYDAQNELSAATHLTSKLLKEYEKQRFPLGGDDEVMTSTLQQFAKVIDEASTCILSSCHAVLSTQLADAMMFPITQFKERDLKEILTLKEVFQIASNDHDAAITRYSRLSKRRENEKIKAEVTEDVYTSRKKQHQTMMHYFCALNTLQYKKKIAMLEPLLGYMQAQISFFKMGSENLTEQLEEFLTNIGTSVQNVRREMECEVENMQQTIEDLEVASDPLYLPDPDPTKFPVHRNLTRKAGYLNARNKTGLVSSSWERQFYFTQGGNLMSQARGDVAGGLVMDIDNCSVMAVDCEDRRYCFQITSFDGKKSSILQAESKKDYEEWICTINNISKQIYLSENPEEIAARVNQSALEAVTPSPSFQQRHESMRPTVQSRSPAARTSSTGSLGSESAALLALSLDSLVAPDTPIQFDIISPVSEDLPGQAKSSGQSGRRTNPFGESGGSKSETEDSILHQLFIVRFLGSMEVKSDESPDVVYETMRQILAARAIHNVFRMTESHLLVTCDCLKLIDPQTQVTRLRFPLPNVVLYATHQENKRLFGFVLRTSGGRAESRQTSICYIFESNNEGEKICDSVGLAKQIAFHAELDRKASEKQKEIDRVKEKQQKELNKQKQIEKDLEEQSRLIAASSRSNQSSGEGQFVVLSSSQSEDSDLGEDGKKKRESEA</sequence>
<dbReference type="FunFam" id="2.30.29.30:FF:000067">
    <property type="entry name" value="Putative DCC-interacting protein 13-beta isoform 2"/>
    <property type="match status" value="1"/>
</dbReference>
<keyword evidence="6" id="KW-0597">Phosphoprotein</keyword>
<evidence type="ECO:0000313" key="19">
    <source>
        <dbReference type="EMBL" id="NXS55418.1"/>
    </source>
</evidence>
<dbReference type="GO" id="GO:0031901">
    <property type="term" value="C:early endosome membrane"/>
    <property type="evidence" value="ECO:0007669"/>
    <property type="project" value="UniProtKB-SubCell"/>
</dbReference>
<accession>A0A7L2VCJ6</accession>
<keyword evidence="8" id="KW-0175">Coiled coil</keyword>
<dbReference type="FunFam" id="1.20.1270.60:FF:000034">
    <property type="entry name" value="DCC-interacting protein 13-alpha isoform X2"/>
    <property type="match status" value="1"/>
</dbReference>
<gene>
    <name evidence="19" type="primary">Appl1</name>
    <name evidence="19" type="ORF">BRALEP_R06375</name>
</gene>
<dbReference type="InterPro" id="IPR027267">
    <property type="entry name" value="AH/BAR_dom_sf"/>
</dbReference>
<dbReference type="InterPro" id="IPR047236">
    <property type="entry name" value="PH_DP13A/B"/>
</dbReference>
<dbReference type="PANTHER" id="PTHR46415:SF3">
    <property type="entry name" value="DCC-INTERACTING PROTEIN 13-ALPHA"/>
    <property type="match status" value="1"/>
</dbReference>
<evidence type="ECO:0000256" key="15">
    <source>
        <dbReference type="ARBA" id="ARBA00076400"/>
    </source>
</evidence>
<name>A0A7L2VCJ6_9AVES</name>
<dbReference type="PROSITE" id="PS50003">
    <property type="entry name" value="PH_DOMAIN"/>
    <property type="match status" value="1"/>
</dbReference>
<dbReference type="GO" id="GO:0043422">
    <property type="term" value="F:protein kinase B binding"/>
    <property type="evidence" value="ECO:0007669"/>
    <property type="project" value="TreeGrafter"/>
</dbReference>